<dbReference type="Proteomes" id="UP000253529">
    <property type="component" value="Unassembled WGS sequence"/>
</dbReference>
<keyword evidence="4 15" id="KW-1003">Cell membrane</keyword>
<feature type="region of interest" description="Disordered" evidence="18">
    <location>
        <begin position="1"/>
        <end position="23"/>
    </location>
</feature>
<dbReference type="CDD" id="cd06503">
    <property type="entry name" value="ATP-synt_Fo_b"/>
    <property type="match status" value="1"/>
</dbReference>
<dbReference type="GO" id="GO:0045259">
    <property type="term" value="C:proton-transporting ATP synthase complex"/>
    <property type="evidence" value="ECO:0007669"/>
    <property type="project" value="UniProtKB-KW"/>
</dbReference>
<feature type="transmembrane region" description="Helical" evidence="15">
    <location>
        <begin position="29"/>
        <end position="47"/>
    </location>
</feature>
<gene>
    <name evidence="15" type="primary">atpF</name>
    <name evidence="19" type="ORF">DFR50_103221</name>
</gene>
<evidence type="ECO:0000256" key="2">
    <source>
        <dbReference type="ARBA" id="ARBA00005513"/>
    </source>
</evidence>
<dbReference type="HAMAP" id="MF_01398">
    <property type="entry name" value="ATP_synth_b_bprime"/>
    <property type="match status" value="1"/>
</dbReference>
<comment type="subunit">
    <text evidence="14 15">F-type ATPases have 2 components, F(1) - the catalytic core - and F(0) - the membrane proton channel. F(1) has five subunits: alpha(3), beta(3), gamma(1), delta(1), epsilon(1). F(0) has three main subunits: a(1), b(2) and c(10-14). The alpha and beta chains form an alternating ring which encloses part of the gamma chain. F(1) is attached to F(0) by a central stalk formed by the gamma and epsilon chains, while a peripheral stalk is formed by the delta and b chains.</text>
</comment>
<evidence type="ECO:0000313" key="19">
    <source>
        <dbReference type="EMBL" id="RBP17334.1"/>
    </source>
</evidence>
<evidence type="ECO:0000256" key="6">
    <source>
        <dbReference type="ARBA" id="ARBA00022692"/>
    </source>
</evidence>
<comment type="function">
    <text evidence="12 15">F(1)F(0) ATP synthase produces ATP from ADP in the presence of a proton or sodium gradient. F-type ATPases consist of two structural domains, F(1) containing the extramembraneous catalytic core and F(0) containing the membrane proton channel, linked together by a central stalk and a peripheral stalk. During catalysis, ATP synthesis in the catalytic domain of F(1) is coupled via a rotary mechanism of the central stalk subunits to proton translocation.</text>
</comment>
<keyword evidence="8 15" id="KW-1133">Transmembrane helix</keyword>
<evidence type="ECO:0000256" key="7">
    <source>
        <dbReference type="ARBA" id="ARBA00022781"/>
    </source>
</evidence>
<dbReference type="GO" id="GO:0005886">
    <property type="term" value="C:plasma membrane"/>
    <property type="evidence" value="ECO:0007669"/>
    <property type="project" value="UniProtKB-SubCell"/>
</dbReference>
<dbReference type="Pfam" id="PF00430">
    <property type="entry name" value="ATP-synt_B"/>
    <property type="match status" value="1"/>
</dbReference>
<evidence type="ECO:0000256" key="11">
    <source>
        <dbReference type="ARBA" id="ARBA00023310"/>
    </source>
</evidence>
<evidence type="ECO:0000256" key="12">
    <source>
        <dbReference type="ARBA" id="ARBA00025198"/>
    </source>
</evidence>
<keyword evidence="9 15" id="KW-0406">Ion transport</keyword>
<comment type="subcellular location">
    <subcellularLocation>
        <location evidence="1">Cell inner membrane</location>
        <topology evidence="1">Single-pass membrane protein</topology>
    </subcellularLocation>
    <subcellularLocation>
        <location evidence="15">Cell membrane</location>
        <topology evidence="15">Single-pass membrane protein</topology>
    </subcellularLocation>
</comment>
<dbReference type="AlphaFoldDB" id="A0A366FRM6"/>
<comment type="similarity">
    <text evidence="2 15 16">Belongs to the ATPase B chain family.</text>
</comment>
<evidence type="ECO:0000256" key="3">
    <source>
        <dbReference type="ARBA" id="ARBA00022448"/>
    </source>
</evidence>
<dbReference type="GO" id="GO:0046933">
    <property type="term" value="F:proton-transporting ATP synthase activity, rotational mechanism"/>
    <property type="evidence" value="ECO:0007669"/>
    <property type="project" value="UniProtKB-UniRule"/>
</dbReference>
<feature type="coiled-coil region" evidence="17">
    <location>
        <begin position="84"/>
        <end position="141"/>
    </location>
</feature>
<accession>A0A366FRM6</accession>
<keyword evidence="11 15" id="KW-0066">ATP synthesis</keyword>
<proteinExistence type="inferred from homology"/>
<evidence type="ECO:0000256" key="15">
    <source>
        <dbReference type="HAMAP-Rule" id="MF_01398"/>
    </source>
</evidence>
<comment type="function">
    <text evidence="13">Component of the F(0) channel, it forms part of the peripheral stalk, linking F(1) to F(0). The b'-subunit is a diverged and duplicated form of b found in plants and photosynthetic bacteria.</text>
</comment>
<evidence type="ECO:0000256" key="8">
    <source>
        <dbReference type="ARBA" id="ARBA00022989"/>
    </source>
</evidence>
<evidence type="ECO:0000256" key="4">
    <source>
        <dbReference type="ARBA" id="ARBA00022475"/>
    </source>
</evidence>
<keyword evidence="5 15" id="KW-0138">CF(0)</keyword>
<evidence type="ECO:0000313" key="20">
    <source>
        <dbReference type="Proteomes" id="UP000253529"/>
    </source>
</evidence>
<keyword evidence="7 15" id="KW-0375">Hydrogen ion transport</keyword>
<reference evidence="19 20" key="1">
    <citation type="submission" date="2018-06" db="EMBL/GenBank/DDBJ databases">
        <title>Genomic Encyclopedia of Type Strains, Phase IV (KMG-IV): sequencing the most valuable type-strain genomes for metagenomic binning, comparative biology and taxonomic classification.</title>
        <authorList>
            <person name="Goeker M."/>
        </authorList>
    </citation>
    <scope>NUCLEOTIDE SEQUENCE [LARGE SCALE GENOMIC DNA]</scope>
    <source>
        <strain evidence="19 20">DSM 24875</strain>
    </source>
</reference>
<dbReference type="OrthoDB" id="9805716at2"/>
<keyword evidence="17" id="KW-0175">Coiled coil</keyword>
<keyword evidence="3 15" id="KW-0813">Transport</keyword>
<evidence type="ECO:0000256" key="10">
    <source>
        <dbReference type="ARBA" id="ARBA00023136"/>
    </source>
</evidence>
<dbReference type="PANTHER" id="PTHR33445">
    <property type="entry name" value="ATP SYNTHASE SUBUNIT B', CHLOROPLASTIC"/>
    <property type="match status" value="1"/>
</dbReference>
<evidence type="ECO:0000256" key="17">
    <source>
        <dbReference type="SAM" id="Coils"/>
    </source>
</evidence>
<keyword evidence="6 15" id="KW-0812">Transmembrane</keyword>
<evidence type="ECO:0000256" key="13">
    <source>
        <dbReference type="ARBA" id="ARBA00025614"/>
    </source>
</evidence>
<evidence type="ECO:0000256" key="1">
    <source>
        <dbReference type="ARBA" id="ARBA00004377"/>
    </source>
</evidence>
<evidence type="ECO:0000256" key="14">
    <source>
        <dbReference type="ARBA" id="ARBA00025830"/>
    </source>
</evidence>
<dbReference type="PANTHER" id="PTHR33445:SF1">
    <property type="entry name" value="ATP SYNTHASE SUBUNIT B"/>
    <property type="match status" value="1"/>
</dbReference>
<dbReference type="GO" id="GO:0046961">
    <property type="term" value="F:proton-transporting ATPase activity, rotational mechanism"/>
    <property type="evidence" value="ECO:0007669"/>
    <property type="project" value="TreeGrafter"/>
</dbReference>
<evidence type="ECO:0000256" key="18">
    <source>
        <dbReference type="SAM" id="MobiDB-lite"/>
    </source>
</evidence>
<comment type="caution">
    <text evidence="19">The sequence shown here is derived from an EMBL/GenBank/DDBJ whole genome shotgun (WGS) entry which is preliminary data.</text>
</comment>
<dbReference type="InterPro" id="IPR050059">
    <property type="entry name" value="ATP_synthase_B_chain"/>
</dbReference>
<name>A0A366FRM6_9HYPH</name>
<keyword evidence="10 15" id="KW-0472">Membrane</keyword>
<evidence type="ECO:0000256" key="9">
    <source>
        <dbReference type="ARBA" id="ARBA00023065"/>
    </source>
</evidence>
<protein>
    <recommendedName>
        <fullName evidence="15">ATP synthase subunit b</fullName>
    </recommendedName>
    <alternativeName>
        <fullName evidence="15">ATP synthase F(0) sector subunit b</fullName>
    </alternativeName>
    <alternativeName>
        <fullName evidence="15">ATPase subunit I</fullName>
    </alternativeName>
    <alternativeName>
        <fullName evidence="15">F-type ATPase subunit b</fullName>
        <shortName evidence="15">F-ATPase subunit b</shortName>
    </alternativeName>
</protein>
<keyword evidence="20" id="KW-1185">Reference proteome</keyword>
<sequence length="180" mass="19153">MAEAQQTQTEVGQEGGSHSSFPPFDASTFPSQLLWFAIAFGFLYWFMSKRALPAIGKVIEDRKARIARDLDDATAMQQKADAAAAAHEKMLAEARANAQALAQAARDQAAAETDTKRKALEADLAGKIAEAEKQIAATRDQAMTNVAEIARDAAGAIIERLGGRPADPAAVKAAVEQVRS</sequence>
<feature type="compositionally biased region" description="Low complexity" evidence="18">
    <location>
        <begin position="1"/>
        <end position="12"/>
    </location>
</feature>
<dbReference type="RefSeq" id="WP_113887949.1">
    <property type="nucleotide sequence ID" value="NZ_QNRK01000003.1"/>
</dbReference>
<evidence type="ECO:0000256" key="16">
    <source>
        <dbReference type="RuleBase" id="RU003848"/>
    </source>
</evidence>
<dbReference type="InterPro" id="IPR002146">
    <property type="entry name" value="ATP_synth_b/b'su_bac/chlpt"/>
</dbReference>
<dbReference type="EMBL" id="QNRK01000003">
    <property type="protein sequence ID" value="RBP17334.1"/>
    <property type="molecule type" value="Genomic_DNA"/>
</dbReference>
<organism evidence="19 20">
    <name type="scientific">Roseiarcus fermentans</name>
    <dbReference type="NCBI Taxonomy" id="1473586"/>
    <lineage>
        <taxon>Bacteria</taxon>
        <taxon>Pseudomonadati</taxon>
        <taxon>Pseudomonadota</taxon>
        <taxon>Alphaproteobacteria</taxon>
        <taxon>Hyphomicrobiales</taxon>
        <taxon>Roseiarcaceae</taxon>
        <taxon>Roseiarcus</taxon>
    </lineage>
</organism>
<evidence type="ECO:0000256" key="5">
    <source>
        <dbReference type="ARBA" id="ARBA00022547"/>
    </source>
</evidence>
<dbReference type="NCBIfam" id="NF006612">
    <property type="entry name" value="PRK09174.1"/>
    <property type="match status" value="1"/>
</dbReference>